<evidence type="ECO:0000313" key="1">
    <source>
        <dbReference type="EMBL" id="JAH71474.1"/>
    </source>
</evidence>
<accession>A0A0E9V012</accession>
<reference evidence="1" key="2">
    <citation type="journal article" date="2015" name="Fish Shellfish Immunol.">
        <title>Early steps in the European eel (Anguilla anguilla)-Vibrio vulnificus interaction in the gills: Role of the RtxA13 toxin.</title>
        <authorList>
            <person name="Callol A."/>
            <person name="Pajuelo D."/>
            <person name="Ebbesson L."/>
            <person name="Teles M."/>
            <person name="MacKenzie S."/>
            <person name="Amaro C."/>
        </authorList>
    </citation>
    <scope>NUCLEOTIDE SEQUENCE</scope>
</reference>
<organism evidence="1">
    <name type="scientific">Anguilla anguilla</name>
    <name type="common">European freshwater eel</name>
    <name type="synonym">Muraena anguilla</name>
    <dbReference type="NCBI Taxonomy" id="7936"/>
    <lineage>
        <taxon>Eukaryota</taxon>
        <taxon>Metazoa</taxon>
        <taxon>Chordata</taxon>
        <taxon>Craniata</taxon>
        <taxon>Vertebrata</taxon>
        <taxon>Euteleostomi</taxon>
        <taxon>Actinopterygii</taxon>
        <taxon>Neopterygii</taxon>
        <taxon>Teleostei</taxon>
        <taxon>Anguilliformes</taxon>
        <taxon>Anguillidae</taxon>
        <taxon>Anguilla</taxon>
    </lineage>
</organism>
<sequence length="51" mass="5772">MVPFNPYSIQYFCKMAAMADNSITDELSHVFSMNVVQIHQAHTVVINRSGQ</sequence>
<name>A0A0E9V012_ANGAN</name>
<proteinExistence type="predicted"/>
<dbReference type="EMBL" id="GBXM01037103">
    <property type="protein sequence ID" value="JAH71474.1"/>
    <property type="molecule type" value="Transcribed_RNA"/>
</dbReference>
<reference evidence="1" key="1">
    <citation type="submission" date="2014-11" db="EMBL/GenBank/DDBJ databases">
        <authorList>
            <person name="Amaro Gonzalez C."/>
        </authorList>
    </citation>
    <scope>NUCLEOTIDE SEQUENCE</scope>
</reference>
<protein>
    <submittedName>
        <fullName evidence="1">Uncharacterized protein</fullName>
    </submittedName>
</protein>
<dbReference type="AlphaFoldDB" id="A0A0E9V012"/>